<protein>
    <recommendedName>
        <fullName evidence="8">IS256 family transposase</fullName>
    </recommendedName>
</protein>
<gene>
    <name evidence="6" type="ORF">DRJ00_06070</name>
</gene>
<evidence type="ECO:0000313" key="7">
    <source>
        <dbReference type="Proteomes" id="UP000279422"/>
    </source>
</evidence>
<keyword evidence="3" id="KW-0815">Transposition</keyword>
<evidence type="ECO:0000256" key="1">
    <source>
        <dbReference type="ARBA" id="ARBA00002190"/>
    </source>
</evidence>
<evidence type="ECO:0000256" key="5">
    <source>
        <dbReference type="ARBA" id="ARBA00023172"/>
    </source>
</evidence>
<dbReference type="Pfam" id="PF00872">
    <property type="entry name" value="Transposase_mut"/>
    <property type="match status" value="1"/>
</dbReference>
<evidence type="ECO:0008006" key="8">
    <source>
        <dbReference type="Google" id="ProtNLM"/>
    </source>
</evidence>
<dbReference type="GO" id="GO:0003677">
    <property type="term" value="F:DNA binding"/>
    <property type="evidence" value="ECO:0007669"/>
    <property type="project" value="UniProtKB-KW"/>
</dbReference>
<evidence type="ECO:0000313" key="6">
    <source>
        <dbReference type="EMBL" id="RLE08560.1"/>
    </source>
</evidence>
<dbReference type="Proteomes" id="UP000279422">
    <property type="component" value="Unassembled WGS sequence"/>
</dbReference>
<reference evidence="6 7" key="1">
    <citation type="submission" date="2018-06" db="EMBL/GenBank/DDBJ databases">
        <title>Extensive metabolic versatility and redundancy in microbially diverse, dynamic hydrothermal sediments.</title>
        <authorList>
            <person name="Dombrowski N."/>
            <person name="Teske A."/>
            <person name="Baker B.J."/>
        </authorList>
    </citation>
    <scope>NUCLEOTIDE SEQUENCE [LARGE SCALE GENOMIC DNA]</scope>
    <source>
        <strain evidence="6">B47_G16</strain>
    </source>
</reference>
<evidence type="ECO:0000256" key="2">
    <source>
        <dbReference type="ARBA" id="ARBA00010961"/>
    </source>
</evidence>
<dbReference type="AlphaFoldDB" id="A0A497E3I4"/>
<proteinExistence type="inferred from homology"/>
<accession>A0A497E3I4</accession>
<evidence type="ECO:0000256" key="3">
    <source>
        <dbReference type="ARBA" id="ARBA00022578"/>
    </source>
</evidence>
<sequence length="38" mass="4704">MKIRRKRMIRIFPNEEACLRLICALCIEQNEEWRAGRR</sequence>
<comment type="similarity">
    <text evidence="2">Belongs to the transposase mutator family.</text>
</comment>
<dbReference type="InterPro" id="IPR001207">
    <property type="entry name" value="Transposase_mutator"/>
</dbReference>
<keyword evidence="5" id="KW-0233">DNA recombination</keyword>
<evidence type="ECO:0000256" key="4">
    <source>
        <dbReference type="ARBA" id="ARBA00023125"/>
    </source>
</evidence>
<organism evidence="6 7">
    <name type="scientific">Aerophobetes bacterium</name>
    <dbReference type="NCBI Taxonomy" id="2030807"/>
    <lineage>
        <taxon>Bacteria</taxon>
        <taxon>Candidatus Aerophobota</taxon>
    </lineage>
</organism>
<keyword evidence="4" id="KW-0238">DNA-binding</keyword>
<dbReference type="GO" id="GO:0006313">
    <property type="term" value="P:DNA transposition"/>
    <property type="evidence" value="ECO:0007669"/>
    <property type="project" value="InterPro"/>
</dbReference>
<dbReference type="GO" id="GO:0004803">
    <property type="term" value="F:transposase activity"/>
    <property type="evidence" value="ECO:0007669"/>
    <property type="project" value="InterPro"/>
</dbReference>
<dbReference type="EMBL" id="QMPZ01000090">
    <property type="protein sequence ID" value="RLE08560.1"/>
    <property type="molecule type" value="Genomic_DNA"/>
</dbReference>
<name>A0A497E3I4_UNCAE</name>
<comment type="caution">
    <text evidence="6">The sequence shown here is derived from an EMBL/GenBank/DDBJ whole genome shotgun (WGS) entry which is preliminary data.</text>
</comment>
<comment type="function">
    <text evidence="1">Required for the transposition of the insertion element.</text>
</comment>